<evidence type="ECO:0000256" key="4">
    <source>
        <dbReference type="ARBA" id="ARBA00022617"/>
    </source>
</evidence>
<keyword evidence="14" id="KW-1185">Reference proteome</keyword>
<comment type="cofactor">
    <cofactor evidence="1">
        <name>heme b</name>
        <dbReference type="ChEBI" id="CHEBI:60344"/>
    </cofactor>
</comment>
<gene>
    <name evidence="13" type="ORF">FF38_05620</name>
</gene>
<evidence type="ECO:0000256" key="8">
    <source>
        <dbReference type="ARBA" id="ARBA00022989"/>
    </source>
</evidence>
<dbReference type="SMART" id="SM00665">
    <property type="entry name" value="B561"/>
    <property type="match status" value="1"/>
</dbReference>
<feature type="transmembrane region" description="Helical" evidence="11">
    <location>
        <begin position="7"/>
        <end position="29"/>
    </location>
</feature>
<reference evidence="13 14" key="1">
    <citation type="journal article" date="2015" name="Nat. Commun.">
        <title>Lucilia cuprina genome unlocks parasitic fly biology to underpin future interventions.</title>
        <authorList>
            <person name="Anstead C.A."/>
            <person name="Korhonen P.K."/>
            <person name="Young N.D."/>
            <person name="Hall R.S."/>
            <person name="Jex A.R."/>
            <person name="Murali S.C."/>
            <person name="Hughes D.S."/>
            <person name="Lee S.F."/>
            <person name="Perry T."/>
            <person name="Stroehlein A.J."/>
            <person name="Ansell B.R."/>
            <person name="Breugelmans B."/>
            <person name="Hofmann A."/>
            <person name="Qu J."/>
            <person name="Dugan S."/>
            <person name="Lee S.L."/>
            <person name="Chao H."/>
            <person name="Dinh H."/>
            <person name="Han Y."/>
            <person name="Doddapaneni H.V."/>
            <person name="Worley K.C."/>
            <person name="Muzny D.M."/>
            <person name="Ioannidis P."/>
            <person name="Waterhouse R.M."/>
            <person name="Zdobnov E.M."/>
            <person name="James P.J."/>
            <person name="Bagnall N.H."/>
            <person name="Kotze A.C."/>
            <person name="Gibbs R.A."/>
            <person name="Richards S."/>
            <person name="Batterham P."/>
            <person name="Gasser R.B."/>
        </authorList>
    </citation>
    <scope>NUCLEOTIDE SEQUENCE [LARGE SCALE GENOMIC DNA]</scope>
    <source>
        <strain evidence="13 14">LS</strain>
        <tissue evidence="13">Full body</tissue>
    </source>
</reference>
<keyword evidence="9" id="KW-0408">Iron</keyword>
<proteinExistence type="predicted"/>
<dbReference type="GO" id="GO:0046872">
    <property type="term" value="F:metal ion binding"/>
    <property type="evidence" value="ECO:0007669"/>
    <property type="project" value="UniProtKB-KW"/>
</dbReference>
<dbReference type="InterPro" id="IPR043205">
    <property type="entry name" value="CYB561/CYBRD1-like"/>
</dbReference>
<protein>
    <recommendedName>
        <fullName evidence="12">Cytochrome b561 domain-containing protein</fullName>
    </recommendedName>
</protein>
<evidence type="ECO:0000256" key="11">
    <source>
        <dbReference type="SAM" id="Phobius"/>
    </source>
</evidence>
<dbReference type="PANTHER" id="PTHR10106:SF0">
    <property type="entry name" value="LD36721P"/>
    <property type="match status" value="1"/>
</dbReference>
<dbReference type="PANTHER" id="PTHR10106">
    <property type="entry name" value="CYTOCHROME B561-RELATED"/>
    <property type="match status" value="1"/>
</dbReference>
<evidence type="ECO:0000256" key="3">
    <source>
        <dbReference type="ARBA" id="ARBA00022448"/>
    </source>
</evidence>
<feature type="transmembrane region" description="Helical" evidence="11">
    <location>
        <begin position="105"/>
        <end position="125"/>
    </location>
</feature>
<keyword evidence="4" id="KW-0349">Heme</keyword>
<evidence type="ECO:0000259" key="12">
    <source>
        <dbReference type="SMART" id="SM00665"/>
    </source>
</evidence>
<accession>A0A0L0BV42</accession>
<dbReference type="GO" id="GO:0016491">
    <property type="term" value="F:oxidoreductase activity"/>
    <property type="evidence" value="ECO:0007669"/>
    <property type="project" value="InterPro"/>
</dbReference>
<organism evidence="13 14">
    <name type="scientific">Lucilia cuprina</name>
    <name type="common">Green bottle fly</name>
    <name type="synonym">Australian sheep blowfly</name>
    <dbReference type="NCBI Taxonomy" id="7375"/>
    <lineage>
        <taxon>Eukaryota</taxon>
        <taxon>Metazoa</taxon>
        <taxon>Ecdysozoa</taxon>
        <taxon>Arthropoda</taxon>
        <taxon>Hexapoda</taxon>
        <taxon>Insecta</taxon>
        <taxon>Pterygota</taxon>
        <taxon>Neoptera</taxon>
        <taxon>Endopterygota</taxon>
        <taxon>Diptera</taxon>
        <taxon>Brachycera</taxon>
        <taxon>Muscomorpha</taxon>
        <taxon>Oestroidea</taxon>
        <taxon>Calliphoridae</taxon>
        <taxon>Luciliinae</taxon>
        <taxon>Lucilia</taxon>
    </lineage>
</organism>
<evidence type="ECO:0000256" key="1">
    <source>
        <dbReference type="ARBA" id="ARBA00001970"/>
    </source>
</evidence>
<dbReference type="Proteomes" id="UP000037069">
    <property type="component" value="Unassembled WGS sequence"/>
</dbReference>
<evidence type="ECO:0000313" key="13">
    <source>
        <dbReference type="EMBL" id="KNC23886.1"/>
    </source>
</evidence>
<keyword evidence="10 11" id="KW-0472">Membrane</keyword>
<dbReference type="Gene3D" id="1.20.120.1770">
    <property type="match status" value="1"/>
</dbReference>
<evidence type="ECO:0000313" key="14">
    <source>
        <dbReference type="Proteomes" id="UP000037069"/>
    </source>
</evidence>
<feature type="transmembrane region" description="Helical" evidence="11">
    <location>
        <begin position="209"/>
        <end position="230"/>
    </location>
</feature>
<dbReference type="InterPro" id="IPR006593">
    <property type="entry name" value="Cyt_b561/ferric_Rdtase_TM"/>
</dbReference>
<evidence type="ECO:0000256" key="6">
    <source>
        <dbReference type="ARBA" id="ARBA00022723"/>
    </source>
</evidence>
<dbReference type="GO" id="GO:0016020">
    <property type="term" value="C:membrane"/>
    <property type="evidence" value="ECO:0007669"/>
    <property type="project" value="UniProtKB-SubCell"/>
</dbReference>
<feature type="transmembrane region" description="Helical" evidence="11">
    <location>
        <begin position="174"/>
        <end position="197"/>
    </location>
</feature>
<dbReference type="OrthoDB" id="7981118at2759"/>
<evidence type="ECO:0000256" key="2">
    <source>
        <dbReference type="ARBA" id="ARBA00004141"/>
    </source>
</evidence>
<keyword evidence="8 11" id="KW-1133">Transmembrane helix</keyword>
<sequence>MKIKPAQVAAFAFMMGYTIFGLMCLKLVYNRQSCNGSFYLTKGYQWFTTGIIGPHIQVDVLFDNRFCAGSLHGFLSCASTYVLGYAVAVYRLFNGFRTRFVKLLHVGLHAISLAFFACGYFILYFAEYNVEYDYNKFHAYTSIFVCCMYLLQIIVGLSTFFLQRNIQLRLKFAPFHDVFGIWLIIALVACCISGKHYALIDYTKMNQNAFYSLTFVSYSFLLIVVLNPFFEWDLNTGILSQTCLSFQILQMSRDKYYKICYKFNIYQCFTFLNKNGLNLKQR</sequence>
<keyword evidence="5 11" id="KW-0812">Transmembrane</keyword>
<evidence type="ECO:0000256" key="7">
    <source>
        <dbReference type="ARBA" id="ARBA00022982"/>
    </source>
</evidence>
<evidence type="ECO:0000256" key="10">
    <source>
        <dbReference type="ARBA" id="ARBA00023136"/>
    </source>
</evidence>
<evidence type="ECO:0000256" key="9">
    <source>
        <dbReference type="ARBA" id="ARBA00023004"/>
    </source>
</evidence>
<feature type="transmembrane region" description="Helical" evidence="11">
    <location>
        <begin position="71"/>
        <end position="93"/>
    </location>
</feature>
<keyword evidence="6" id="KW-0479">Metal-binding</keyword>
<dbReference type="Pfam" id="PF03188">
    <property type="entry name" value="Cytochrom_B561"/>
    <property type="match status" value="1"/>
</dbReference>
<dbReference type="EMBL" id="JRES01001294">
    <property type="protein sequence ID" value="KNC23886.1"/>
    <property type="molecule type" value="Genomic_DNA"/>
</dbReference>
<keyword evidence="3" id="KW-0813">Transport</keyword>
<comment type="caution">
    <text evidence="13">The sequence shown here is derived from an EMBL/GenBank/DDBJ whole genome shotgun (WGS) entry which is preliminary data.</text>
</comment>
<dbReference type="AlphaFoldDB" id="A0A0L0BV42"/>
<feature type="transmembrane region" description="Helical" evidence="11">
    <location>
        <begin position="137"/>
        <end position="162"/>
    </location>
</feature>
<keyword evidence="7" id="KW-0249">Electron transport</keyword>
<name>A0A0L0BV42_LUCCU</name>
<evidence type="ECO:0000256" key="5">
    <source>
        <dbReference type="ARBA" id="ARBA00022692"/>
    </source>
</evidence>
<feature type="domain" description="Cytochrome b561" evidence="12">
    <location>
        <begin position="71"/>
        <end position="195"/>
    </location>
</feature>
<comment type="subcellular location">
    <subcellularLocation>
        <location evidence="2">Membrane</location>
        <topology evidence="2">Multi-pass membrane protein</topology>
    </subcellularLocation>
</comment>